<feature type="coiled-coil region" evidence="10">
    <location>
        <begin position="435"/>
        <end position="500"/>
    </location>
</feature>
<evidence type="ECO:0000256" key="4">
    <source>
        <dbReference type="ARBA" id="ARBA00022846"/>
    </source>
</evidence>
<evidence type="ECO:0000256" key="5">
    <source>
        <dbReference type="ARBA" id="ARBA00023054"/>
    </source>
</evidence>
<dbReference type="Pfam" id="PF05914">
    <property type="entry name" value="RIB43A"/>
    <property type="match status" value="1"/>
</dbReference>
<evidence type="ECO:0000313" key="12">
    <source>
        <dbReference type="Ensembl" id="ENSCPRP00005002608.1"/>
    </source>
</evidence>
<feature type="region of interest" description="Disordered" evidence="11">
    <location>
        <begin position="95"/>
        <end position="115"/>
    </location>
</feature>
<dbReference type="Ensembl" id="ENSCPRT00005003037.1">
    <property type="protein sequence ID" value="ENSCPRP00005002608.1"/>
    <property type="gene ID" value="ENSCPRG00005001900.1"/>
</dbReference>
<feature type="region of interest" description="Disordered" evidence="11">
    <location>
        <begin position="248"/>
        <end position="280"/>
    </location>
</feature>
<evidence type="ECO:0000256" key="2">
    <source>
        <dbReference type="ARBA" id="ARBA00006875"/>
    </source>
</evidence>
<dbReference type="GeneTree" id="ENSGT00390000010825"/>
<evidence type="ECO:0000256" key="9">
    <source>
        <dbReference type="ARBA" id="ARBA00046435"/>
    </source>
</evidence>
<dbReference type="InterPro" id="IPR008805">
    <property type="entry name" value="RIB43A"/>
</dbReference>
<dbReference type="AlphaFoldDB" id="A0A7M4E0T8"/>
<keyword evidence="6" id="KW-0969">Cilium</keyword>
<evidence type="ECO:0000313" key="13">
    <source>
        <dbReference type="Proteomes" id="UP000594220"/>
    </source>
</evidence>
<keyword evidence="4" id="KW-0282">Flagellum</keyword>
<evidence type="ECO:0000256" key="11">
    <source>
        <dbReference type="SAM" id="MobiDB-lite"/>
    </source>
</evidence>
<evidence type="ECO:0000256" key="3">
    <source>
        <dbReference type="ARBA" id="ARBA00022490"/>
    </source>
</evidence>
<accession>A0A7M4E0T8</accession>
<name>A0A7M4E0T8_CROPO</name>
<keyword evidence="3" id="KW-0963">Cytoplasm</keyword>
<reference evidence="12" key="1">
    <citation type="submission" date="2025-08" db="UniProtKB">
        <authorList>
            <consortium name="Ensembl"/>
        </authorList>
    </citation>
    <scope>IDENTIFICATION</scope>
</reference>
<gene>
    <name evidence="12" type="primary">RIBC2</name>
</gene>
<dbReference type="OMA" id="LINDANY"/>
<organism evidence="12 13">
    <name type="scientific">Crocodylus porosus</name>
    <name type="common">Saltwater crocodile</name>
    <name type="synonym">Estuarine crocodile</name>
    <dbReference type="NCBI Taxonomy" id="8502"/>
    <lineage>
        <taxon>Eukaryota</taxon>
        <taxon>Metazoa</taxon>
        <taxon>Chordata</taxon>
        <taxon>Craniata</taxon>
        <taxon>Vertebrata</taxon>
        <taxon>Euteleostomi</taxon>
        <taxon>Archelosauria</taxon>
        <taxon>Archosauria</taxon>
        <taxon>Crocodylia</taxon>
        <taxon>Longirostres</taxon>
        <taxon>Crocodylidae</taxon>
        <taxon>Crocodylus</taxon>
    </lineage>
</organism>
<dbReference type="PANTHER" id="PTHR14517:SF10">
    <property type="entry name" value="RIB43A-LIKE WITH COILED-COILS PROTEIN 2"/>
    <property type="match status" value="1"/>
</dbReference>
<protein>
    <submittedName>
        <fullName evidence="12">RIB43A domain with coiled-coils 2</fullName>
    </submittedName>
</protein>
<evidence type="ECO:0000256" key="1">
    <source>
        <dbReference type="ARBA" id="ARBA00004611"/>
    </source>
</evidence>
<dbReference type="GO" id="GO:0036126">
    <property type="term" value="C:sperm flagellum"/>
    <property type="evidence" value="ECO:0007669"/>
    <property type="project" value="Ensembl"/>
</dbReference>
<evidence type="ECO:0000256" key="10">
    <source>
        <dbReference type="SAM" id="Coils"/>
    </source>
</evidence>
<evidence type="ECO:0000256" key="6">
    <source>
        <dbReference type="ARBA" id="ARBA00023069"/>
    </source>
</evidence>
<comment type="subcellular location">
    <subcellularLocation>
        <location evidence="1">Cytoplasm</location>
        <location evidence="1">Cytoskeleton</location>
        <location evidence="1">Flagellum axoneme</location>
    </subcellularLocation>
</comment>
<evidence type="ECO:0000256" key="7">
    <source>
        <dbReference type="ARBA" id="ARBA00023212"/>
    </source>
</evidence>
<proteinExistence type="inferred from homology"/>
<reference evidence="12" key="2">
    <citation type="submission" date="2025-09" db="UniProtKB">
        <authorList>
            <consortium name="Ensembl"/>
        </authorList>
    </citation>
    <scope>IDENTIFICATION</scope>
</reference>
<keyword evidence="5 10" id="KW-0175">Coiled coil</keyword>
<dbReference type="GO" id="GO:0030317">
    <property type="term" value="P:flagellated sperm motility"/>
    <property type="evidence" value="ECO:0007669"/>
    <property type="project" value="Ensembl"/>
</dbReference>
<comment type="similarity">
    <text evidence="2">Belongs to the RIB43A family.</text>
</comment>
<sequence length="527" mass="61028">MWHNSQQDLRCMAGCANTPLHFHGCANTPACDEASLAAHCPPAATRVGGGEVPLRRAGLPEPLGPMTLVKRMKGPMLWWPRHDLKFSIVSSFRKPMADGQRQRPTSSPRARVSVASAAQYRSRSVSRELVGRGGQTWLPWQRHLLRGSGAMLRPGPDRAEAALREWRWQNERRRQARIFDARARIIGVDQDALDTQVKDRKIQEETEKAQNETIAGEMKQNDKITCILDRRQKKDIRNLNKALAEFQQNFQKPETRRDFDLSDPQGLKKDTPARLSDNDPRCTVSGLQMFLGEDLNQAQRSDFQKEQSREWLLQQQRDWENALADKKLAEDLYDKNRVELDQKAMELQKINEETRRAVCAATKDFNRIQAADLAERKKIEKRQEEGDNMAEISNLLRGDLLSENPEQAARSFGPHRVFTDRWKGMNQDQLMAIRYTQQQQVLEKLRLQEEALQRNAEWDRQRVRAARAQLLSERQQQRLNREHRKALDNANAQLSQEQKSRRISLQEEVYSNFPTGQYFTQFNTTSR</sequence>
<keyword evidence="13" id="KW-1185">Reference proteome</keyword>
<feature type="compositionally biased region" description="Low complexity" evidence="11">
    <location>
        <begin position="106"/>
        <end position="115"/>
    </location>
</feature>
<keyword evidence="8" id="KW-0966">Cell projection</keyword>
<evidence type="ECO:0000256" key="8">
    <source>
        <dbReference type="ARBA" id="ARBA00023273"/>
    </source>
</evidence>
<keyword evidence="7" id="KW-0206">Cytoskeleton</keyword>
<dbReference type="GO" id="GO:0160111">
    <property type="term" value="C:axonemal A tubule inner sheath"/>
    <property type="evidence" value="ECO:0007669"/>
    <property type="project" value="Ensembl"/>
</dbReference>
<dbReference type="PANTHER" id="PTHR14517">
    <property type="entry name" value="RIB43A-RELATED"/>
    <property type="match status" value="1"/>
</dbReference>
<feature type="compositionally biased region" description="Basic and acidic residues" evidence="11">
    <location>
        <begin position="253"/>
        <end position="280"/>
    </location>
</feature>
<dbReference type="Proteomes" id="UP000594220">
    <property type="component" value="Unplaced"/>
</dbReference>
<comment type="subunit">
    <text evidence="9">Microtubule inner protein component of sperm flagellar doublet microtubules.</text>
</comment>